<accession>A0A5M9JFM2</accession>
<dbReference type="InterPro" id="IPR042095">
    <property type="entry name" value="SUMF_sf"/>
</dbReference>
<dbReference type="InterPro" id="IPR016187">
    <property type="entry name" value="CTDL_fold"/>
</dbReference>
<organism evidence="3 4">
    <name type="scientific">Monilinia fructicola</name>
    <name type="common">Brown rot fungus</name>
    <name type="synonym">Ciboria fructicola</name>
    <dbReference type="NCBI Taxonomy" id="38448"/>
    <lineage>
        <taxon>Eukaryota</taxon>
        <taxon>Fungi</taxon>
        <taxon>Dikarya</taxon>
        <taxon>Ascomycota</taxon>
        <taxon>Pezizomycotina</taxon>
        <taxon>Leotiomycetes</taxon>
        <taxon>Helotiales</taxon>
        <taxon>Sclerotiniaceae</taxon>
        <taxon>Monilinia</taxon>
    </lineage>
</organism>
<dbReference type="PANTHER" id="PTHR23150">
    <property type="entry name" value="SULFATASE MODIFYING FACTOR 1, 2"/>
    <property type="match status" value="1"/>
</dbReference>
<comment type="caution">
    <text evidence="3">The sequence shown here is derived from an EMBL/GenBank/DDBJ whole genome shotgun (WGS) entry which is preliminary data.</text>
</comment>
<dbReference type="SUPFAM" id="SSF52540">
    <property type="entry name" value="P-loop containing nucleoside triphosphate hydrolases"/>
    <property type="match status" value="1"/>
</dbReference>
<dbReference type="InterPro" id="IPR049050">
    <property type="entry name" value="nSTAND3"/>
</dbReference>
<keyword evidence="4" id="KW-1185">Reference proteome</keyword>
<dbReference type="Pfam" id="PF03781">
    <property type="entry name" value="FGE-sulfatase"/>
    <property type="match status" value="1"/>
</dbReference>
<proteinExistence type="predicted"/>
<feature type="domain" description="Novel STAND NTPase 3" evidence="2">
    <location>
        <begin position="65"/>
        <end position="107"/>
    </location>
</feature>
<dbReference type="GO" id="GO:0120147">
    <property type="term" value="F:formylglycine-generating oxidase activity"/>
    <property type="evidence" value="ECO:0007669"/>
    <property type="project" value="TreeGrafter"/>
</dbReference>
<dbReference type="InterPro" id="IPR005532">
    <property type="entry name" value="SUMF_dom"/>
</dbReference>
<reference evidence="3 4" key="1">
    <citation type="submission" date="2019-06" db="EMBL/GenBank/DDBJ databases">
        <title>Genome Sequence of the Brown Rot Fungal Pathogen Monilinia fructicola.</title>
        <authorList>
            <person name="De Miccolis Angelini R.M."/>
            <person name="Landi L."/>
            <person name="Abate D."/>
            <person name="Pollastro S."/>
            <person name="Romanazzi G."/>
            <person name="Faretra F."/>
        </authorList>
    </citation>
    <scope>NUCLEOTIDE SEQUENCE [LARGE SCALE GENOMIC DNA]</scope>
    <source>
        <strain evidence="3 4">Mfrc123</strain>
    </source>
</reference>
<feature type="domain" description="Sulfatase-modifying factor enzyme-like" evidence="1">
    <location>
        <begin position="410"/>
        <end position="538"/>
    </location>
</feature>
<dbReference type="InterPro" id="IPR027417">
    <property type="entry name" value="P-loop_NTPase"/>
</dbReference>
<evidence type="ECO:0000259" key="1">
    <source>
        <dbReference type="Pfam" id="PF03781"/>
    </source>
</evidence>
<dbReference type="Gene3D" id="3.90.1580.10">
    <property type="entry name" value="paralog of FGE (formylglycine-generating enzyme)"/>
    <property type="match status" value="1"/>
</dbReference>
<sequence>MDLIEQYVATASTFGSFPLLISPLGDTIPLSDGYIPLLTNFTFEDKSAKGLRKGKTKAKESSPIHFSALELLRDNKFLLLTGPNGSGKTTFAKYISFSLATKTTTSIGLIEACKKKTKPSCLLLILDSIENLGNDGPSLLISILHLVQDDQNVSIKLLILGDSRCVEDWILPSDIARHDILPLLESERRRFVSRLTTVKTDNVNIGIGEAAGLPAYFSLSLEAGHGGYSAEELIDEWLHVVASENYNDKRIVREALDYFILEAGKGTQAKFSSRLKIKNPASTSRVIQQLLAARCLVEEDISTSITLFNENPISSEPIIRSLLLRFECIKSSEIDDLMRGLIHGSKANNAQLGALLISDFINPSSHLHTHVLKSILEIVEQSKLPISKRLSAARALSLLGDPRDLSPLATIPSGTFKIGSFTHPNSSPPHNITISSFRIGIFPVVNGDYSEFIKETGRQWHSSDGFNPETVNLPATDLSWYDAREYCAWLTTRWKSTGKISPDEEVRLPTEPEWEIAARGSQVPADDEIIYPWGTGWKATSVNYEGFTIEHPVFCGIIP</sequence>
<dbReference type="Pfam" id="PF20720">
    <property type="entry name" value="nSTAND3"/>
    <property type="match status" value="1"/>
</dbReference>
<evidence type="ECO:0000313" key="4">
    <source>
        <dbReference type="Proteomes" id="UP000322873"/>
    </source>
</evidence>
<dbReference type="PANTHER" id="PTHR23150:SF19">
    <property type="entry name" value="FORMYLGLYCINE-GENERATING ENZYME"/>
    <property type="match status" value="1"/>
</dbReference>
<dbReference type="Proteomes" id="UP000322873">
    <property type="component" value="Unassembled WGS sequence"/>
</dbReference>
<dbReference type="SUPFAM" id="SSF56436">
    <property type="entry name" value="C-type lectin-like"/>
    <property type="match status" value="1"/>
</dbReference>
<protein>
    <submittedName>
        <fullName evidence="3">Uncharacterized protein</fullName>
    </submittedName>
</protein>
<dbReference type="VEuPathDB" id="FungiDB:MFRU_044g00620"/>
<dbReference type="InterPro" id="IPR051043">
    <property type="entry name" value="Sulfatase_Mod_Factor_Kinase"/>
</dbReference>
<evidence type="ECO:0000259" key="2">
    <source>
        <dbReference type="Pfam" id="PF20720"/>
    </source>
</evidence>
<name>A0A5M9JFM2_MONFR</name>
<dbReference type="AlphaFoldDB" id="A0A5M9JFM2"/>
<gene>
    <name evidence="3" type="ORF">EYC84_009279</name>
</gene>
<dbReference type="EMBL" id="VICG01000012">
    <property type="protein sequence ID" value="KAA8566749.1"/>
    <property type="molecule type" value="Genomic_DNA"/>
</dbReference>
<evidence type="ECO:0000313" key="3">
    <source>
        <dbReference type="EMBL" id="KAA8566749.1"/>
    </source>
</evidence>